<evidence type="ECO:0000259" key="13">
    <source>
        <dbReference type="Pfam" id="PF21713"/>
    </source>
</evidence>
<dbReference type="GO" id="GO:0046872">
    <property type="term" value="F:metal ion binding"/>
    <property type="evidence" value="ECO:0007669"/>
    <property type="project" value="UniProtKB-KW"/>
</dbReference>
<evidence type="ECO:0000256" key="8">
    <source>
        <dbReference type="ARBA" id="ARBA00023118"/>
    </source>
</evidence>
<evidence type="ECO:0000256" key="3">
    <source>
        <dbReference type="ARBA" id="ARBA00022723"/>
    </source>
</evidence>
<dbReference type="InterPro" id="IPR048445">
    <property type="entry name" value="DncV-like_NTFase"/>
</dbReference>
<accession>A0A9Q6Z0R0</accession>
<dbReference type="EMBL" id="CP066558">
    <property type="protein sequence ID" value="QQF82798.1"/>
    <property type="molecule type" value="Genomic_DNA"/>
</dbReference>
<dbReference type="GO" id="GO:0140701">
    <property type="term" value="F:3',3'-cyclic GMP-AMP synthase activity"/>
    <property type="evidence" value="ECO:0007669"/>
    <property type="project" value="InterPro"/>
</dbReference>
<evidence type="ECO:0000256" key="5">
    <source>
        <dbReference type="ARBA" id="ARBA00022840"/>
    </source>
</evidence>
<evidence type="ECO:0000256" key="9">
    <source>
        <dbReference type="ARBA" id="ARBA00023134"/>
    </source>
</evidence>
<organism evidence="14 15">
    <name type="scientific">Histophilus somni</name>
    <name type="common">Haemophilus somnus</name>
    <dbReference type="NCBI Taxonomy" id="731"/>
    <lineage>
        <taxon>Bacteria</taxon>
        <taxon>Pseudomonadati</taxon>
        <taxon>Pseudomonadota</taxon>
        <taxon>Gammaproteobacteria</taxon>
        <taxon>Pasteurellales</taxon>
        <taxon>Pasteurellaceae</taxon>
        <taxon>Histophilus</taxon>
    </lineage>
</organism>
<dbReference type="AlphaFoldDB" id="A0A9Q6Z0R0"/>
<keyword evidence="2" id="KW-0548">Nucleotidyltransferase</keyword>
<evidence type="ECO:0000256" key="7">
    <source>
        <dbReference type="ARBA" id="ARBA00023080"/>
    </source>
</evidence>
<dbReference type="Pfam" id="PF21713">
    <property type="entry name" value="DncV_C"/>
    <property type="match status" value="1"/>
</dbReference>
<keyword evidence="15" id="KW-1185">Reference proteome</keyword>
<evidence type="ECO:0000256" key="4">
    <source>
        <dbReference type="ARBA" id="ARBA00022741"/>
    </source>
</evidence>
<dbReference type="GO" id="GO:0009117">
    <property type="term" value="P:nucleotide metabolic process"/>
    <property type="evidence" value="ECO:0007669"/>
    <property type="project" value="UniProtKB-KW"/>
</dbReference>
<proteinExistence type="predicted"/>
<dbReference type="Pfam" id="PF21654">
    <property type="entry name" value="DncV-like_NTFase"/>
    <property type="match status" value="1"/>
</dbReference>
<evidence type="ECO:0000256" key="11">
    <source>
        <dbReference type="ARBA" id="ARBA00048304"/>
    </source>
</evidence>
<keyword evidence="1" id="KW-0808">Transferase</keyword>
<dbReference type="GO" id="GO:0005525">
    <property type="term" value="F:GTP binding"/>
    <property type="evidence" value="ECO:0007669"/>
    <property type="project" value="UniProtKB-KW"/>
</dbReference>
<dbReference type="RefSeq" id="WP_075293412.1">
    <property type="nucleotide sequence ID" value="NZ_CP018802.1"/>
</dbReference>
<dbReference type="InterPro" id="IPR048446">
    <property type="entry name" value="DncV_C"/>
</dbReference>
<evidence type="ECO:0000256" key="2">
    <source>
        <dbReference type="ARBA" id="ARBA00022695"/>
    </source>
</evidence>
<keyword evidence="4" id="KW-0547">Nucleotide-binding</keyword>
<dbReference type="OrthoDB" id="6402963at2"/>
<dbReference type="NCBIfam" id="NF041078">
    <property type="entry name" value="cGAS"/>
    <property type="match status" value="1"/>
</dbReference>
<gene>
    <name evidence="14" type="ORF">JFL49_02450</name>
</gene>
<evidence type="ECO:0000256" key="10">
    <source>
        <dbReference type="ARBA" id="ARBA00044145"/>
    </source>
</evidence>
<protein>
    <recommendedName>
        <fullName evidence="10">Cyclic GMP-AMP synthase</fullName>
    </recommendedName>
</protein>
<dbReference type="GO" id="GO:0051607">
    <property type="term" value="P:defense response to virus"/>
    <property type="evidence" value="ECO:0007669"/>
    <property type="project" value="UniProtKB-KW"/>
</dbReference>
<evidence type="ECO:0000256" key="1">
    <source>
        <dbReference type="ARBA" id="ARBA00022679"/>
    </source>
</evidence>
<keyword evidence="8" id="KW-0051">Antiviral defense</keyword>
<evidence type="ECO:0000256" key="6">
    <source>
        <dbReference type="ARBA" id="ARBA00022842"/>
    </source>
</evidence>
<sequence length="404" mass="47241">MNHYTNNLHRVFVDQKIGFKKKITPTEQDLNFFNQVKKDVKSHLKTKIKEFLEQQGIANIAPKFRIQGSWAYGTCNLPAKQGQEMDFDYGVYLPVRAFEGFNPDAGASEQAKNYFEQVESIISDLCRQHDDWQLDTSAPSPCIRIKIRRDAHMDIPLYAVPDDMFDSLEERNELLVSLDSTTAINESLNYSEWAFEDFNIRSFAEASLMDKNIQMIHMARRDGTWQESDCELIRKWFVDKLKSLENNGQQLRAICRYLKAWRDWQFADKSFQPSSILLMIIACKHYQYYQYRDDLALLSVLEKLPNALNDNVYENIEEHESEDFNRMKGDERVEAGQYADKLYRNFMASLNNFDKTKALKFIINEWGSRIPEDEDLIETSRQAVFDTPPLEQSNITPQVPLRQG</sequence>
<keyword evidence="5" id="KW-0067">ATP-binding</keyword>
<dbReference type="InterPro" id="IPR047805">
    <property type="entry name" value="GAMP_synthase"/>
</dbReference>
<feature type="domain" description="Cyclic GMP-AMP synthase DncV-like nucleotidyltransferase" evidence="12">
    <location>
        <begin position="62"/>
        <end position="158"/>
    </location>
</feature>
<feature type="domain" description="Cyclic GMP-AMP synthase C-terminal" evidence="13">
    <location>
        <begin position="248"/>
        <end position="376"/>
    </location>
</feature>
<reference evidence="14 15" key="1">
    <citation type="submission" date="2020-12" db="EMBL/GenBank/DDBJ databases">
        <title>ASc-MMNZ-VFA-070.</title>
        <authorList>
            <person name="Schryvers A."/>
            <person name="Mostafa Nazari M."/>
            <person name="Farshchi Andisi V."/>
            <person name="Timsit E."/>
            <person name="Walter Morck D."/>
        </authorList>
    </citation>
    <scope>NUCLEOTIDE SEQUENCE [LARGE SCALE GENOMIC DNA]</scope>
    <source>
        <strain evidence="14 15">ASc-MMNZ-VFA-070</strain>
    </source>
</reference>
<keyword evidence="6" id="KW-0460">Magnesium</keyword>
<dbReference type="GO" id="GO:0005524">
    <property type="term" value="F:ATP binding"/>
    <property type="evidence" value="ECO:0007669"/>
    <property type="project" value="UniProtKB-KW"/>
</dbReference>
<evidence type="ECO:0000313" key="14">
    <source>
        <dbReference type="EMBL" id="QQF82798.1"/>
    </source>
</evidence>
<dbReference type="Proteomes" id="UP000595373">
    <property type="component" value="Chromosome"/>
</dbReference>
<keyword evidence="3" id="KW-0479">Metal-binding</keyword>
<evidence type="ECO:0000259" key="12">
    <source>
        <dbReference type="Pfam" id="PF21654"/>
    </source>
</evidence>
<comment type="catalytic activity">
    <reaction evidence="11">
        <text>GTP + ATP = 3',3'-cGAMP + 2 diphosphate</text>
        <dbReference type="Rhea" id="RHEA:35647"/>
        <dbReference type="ChEBI" id="CHEBI:30616"/>
        <dbReference type="ChEBI" id="CHEBI:33019"/>
        <dbReference type="ChEBI" id="CHEBI:37565"/>
        <dbReference type="ChEBI" id="CHEBI:71501"/>
    </reaction>
    <physiologicalReaction direction="left-to-right" evidence="11">
        <dbReference type="Rhea" id="RHEA:35648"/>
    </physiologicalReaction>
</comment>
<name>A0A9Q6Z0R0_HISSO</name>
<keyword evidence="7" id="KW-0546">Nucleotide metabolism</keyword>
<evidence type="ECO:0000313" key="15">
    <source>
        <dbReference type="Proteomes" id="UP000595373"/>
    </source>
</evidence>
<keyword evidence="9" id="KW-0342">GTP-binding</keyword>